<accession>A0A495W0A0</accession>
<feature type="domain" description="Peptidase C14 caspase" evidence="3">
    <location>
        <begin position="10"/>
        <end position="230"/>
    </location>
</feature>
<dbReference type="Pfam" id="PF00656">
    <property type="entry name" value="Peptidase_C14"/>
    <property type="match status" value="1"/>
</dbReference>
<dbReference type="EMBL" id="RBXO01000001">
    <property type="protein sequence ID" value="RKT54427.1"/>
    <property type="molecule type" value="Genomic_DNA"/>
</dbReference>
<feature type="transmembrane region" description="Helical" evidence="2">
    <location>
        <begin position="398"/>
        <end position="420"/>
    </location>
</feature>
<keyword evidence="5" id="KW-1185">Reference proteome</keyword>
<dbReference type="GO" id="GO:0006508">
    <property type="term" value="P:proteolysis"/>
    <property type="evidence" value="ECO:0007669"/>
    <property type="project" value="InterPro"/>
</dbReference>
<comment type="caution">
    <text evidence="4">The sequence shown here is derived from an EMBL/GenBank/DDBJ whole genome shotgun (WGS) entry which is preliminary data.</text>
</comment>
<dbReference type="NCBIfam" id="NF047832">
    <property type="entry name" value="caspase_w_EACC1"/>
    <property type="match status" value="1"/>
</dbReference>
<gene>
    <name evidence="4" type="ORF">C8E97_3048</name>
</gene>
<dbReference type="SUPFAM" id="SSF52129">
    <property type="entry name" value="Caspase-like"/>
    <property type="match status" value="1"/>
</dbReference>
<evidence type="ECO:0000259" key="3">
    <source>
        <dbReference type="Pfam" id="PF00656"/>
    </source>
</evidence>
<proteinExistence type="predicted"/>
<protein>
    <submittedName>
        <fullName evidence="4">Caspase domain-containing protein</fullName>
    </submittedName>
</protein>
<reference evidence="4 5" key="1">
    <citation type="submission" date="2018-10" db="EMBL/GenBank/DDBJ databases">
        <title>Sequencing the genomes of 1000 actinobacteria strains.</title>
        <authorList>
            <person name="Klenk H.-P."/>
        </authorList>
    </citation>
    <scope>NUCLEOTIDE SEQUENCE [LARGE SCALE GENOMIC DNA]</scope>
    <source>
        <strain evidence="4 5">DSM 43800</strain>
    </source>
</reference>
<feature type="transmembrane region" description="Helical" evidence="2">
    <location>
        <begin position="315"/>
        <end position="336"/>
    </location>
</feature>
<organism evidence="4 5">
    <name type="scientific">Saccharothrix australiensis</name>
    <dbReference type="NCBI Taxonomy" id="2072"/>
    <lineage>
        <taxon>Bacteria</taxon>
        <taxon>Bacillati</taxon>
        <taxon>Actinomycetota</taxon>
        <taxon>Actinomycetes</taxon>
        <taxon>Pseudonocardiales</taxon>
        <taxon>Pseudonocardiaceae</taxon>
        <taxon>Saccharothrix</taxon>
    </lineage>
</organism>
<dbReference type="OrthoDB" id="3542505at2"/>
<dbReference type="InterPro" id="IPR029030">
    <property type="entry name" value="Caspase-like_dom_sf"/>
</dbReference>
<keyword evidence="2" id="KW-0812">Transmembrane</keyword>
<sequence>MATLPDPVRSRAVLIGTSDFRQTDRFPPLPAVRNNLFDLVSALTAADTGILGWEQCVVVDTPDSVSSFMERLRGAVSQAEDLLLVYYAGHGVRHDTRDELYLTVRHTDRDGLAGSAVPFEFVREVLADSPARVKLLILDCCYSGTVLGAMSGGGINARDIAIAGTSVITSAPRNQVSHAPPGARNTAFTEELIGLLRRGTSIAGSPLTIRTLYRSLLAAMSNRGLPEPKFKSTDTSADLLLRKEPRSDPAAAPPGPKPPAPEPPPTAHAVPPEDAAAHERAAGTGDQPTGRMSAARSTESVDAARVASGLLLIPLWLGVFMGVSGFVGGVIGSIFGTPPLGRTAVDDLSTAIAMLLFGGLWSVVLRWPMAAWRAGRRRLTLRDAVEVVLARPLRRLPVAVSVTMLMISLAFTATVFIVPGSHPPTAISALSTTVSGTLLLLEVSAVFVLSIRLRKKHLAHAAVR</sequence>
<feature type="transmembrane region" description="Helical" evidence="2">
    <location>
        <begin position="426"/>
        <end position="449"/>
    </location>
</feature>
<name>A0A495W0A0_9PSEU</name>
<feature type="transmembrane region" description="Helical" evidence="2">
    <location>
        <begin position="348"/>
        <end position="368"/>
    </location>
</feature>
<dbReference type="Gene3D" id="3.40.50.1460">
    <property type="match status" value="1"/>
</dbReference>
<feature type="compositionally biased region" description="Pro residues" evidence="1">
    <location>
        <begin position="251"/>
        <end position="266"/>
    </location>
</feature>
<evidence type="ECO:0000256" key="2">
    <source>
        <dbReference type="SAM" id="Phobius"/>
    </source>
</evidence>
<dbReference type="GO" id="GO:0004197">
    <property type="term" value="F:cysteine-type endopeptidase activity"/>
    <property type="evidence" value="ECO:0007669"/>
    <property type="project" value="InterPro"/>
</dbReference>
<dbReference type="AlphaFoldDB" id="A0A495W0A0"/>
<keyword evidence="2" id="KW-0472">Membrane</keyword>
<evidence type="ECO:0000313" key="4">
    <source>
        <dbReference type="EMBL" id="RKT54427.1"/>
    </source>
</evidence>
<feature type="region of interest" description="Disordered" evidence="1">
    <location>
        <begin position="245"/>
        <end position="296"/>
    </location>
</feature>
<dbReference type="Proteomes" id="UP000282084">
    <property type="component" value="Unassembled WGS sequence"/>
</dbReference>
<dbReference type="InterPro" id="IPR011600">
    <property type="entry name" value="Pept_C14_caspase"/>
</dbReference>
<evidence type="ECO:0000256" key="1">
    <source>
        <dbReference type="SAM" id="MobiDB-lite"/>
    </source>
</evidence>
<evidence type="ECO:0000313" key="5">
    <source>
        <dbReference type="Proteomes" id="UP000282084"/>
    </source>
</evidence>
<keyword evidence="2" id="KW-1133">Transmembrane helix</keyword>